<proteinExistence type="predicted"/>
<organism evidence="2 3">
    <name type="scientific">Gossypium hirsutum</name>
    <name type="common">Upland cotton</name>
    <name type="synonym">Gossypium mexicanum</name>
    <dbReference type="NCBI Taxonomy" id="3635"/>
    <lineage>
        <taxon>Eukaryota</taxon>
        <taxon>Viridiplantae</taxon>
        <taxon>Streptophyta</taxon>
        <taxon>Embryophyta</taxon>
        <taxon>Tracheophyta</taxon>
        <taxon>Spermatophyta</taxon>
        <taxon>Magnoliopsida</taxon>
        <taxon>eudicotyledons</taxon>
        <taxon>Gunneridae</taxon>
        <taxon>Pentapetalae</taxon>
        <taxon>rosids</taxon>
        <taxon>malvids</taxon>
        <taxon>Malvales</taxon>
        <taxon>Malvaceae</taxon>
        <taxon>Malvoideae</taxon>
        <taxon>Gossypium</taxon>
    </lineage>
</organism>
<reference evidence="2" key="1">
    <citation type="journal article" date="2020" name="Nat. Genet.">
        <title>Genomic diversifications of five Gossypium allopolyploid species and their impact on cotton improvement.</title>
        <authorList>
            <person name="Chen Z.J."/>
            <person name="Sreedasyam A."/>
            <person name="Ando A."/>
            <person name="Song Q."/>
            <person name="De Santiago L.M."/>
            <person name="Hulse-Kemp A.M."/>
            <person name="Ding M."/>
            <person name="Ye W."/>
            <person name="Kirkbride R.C."/>
            <person name="Jenkins J."/>
            <person name="Plott C."/>
            <person name="Lovell J."/>
            <person name="Lin Y.M."/>
            <person name="Vaughn R."/>
            <person name="Liu B."/>
            <person name="Simpson S."/>
            <person name="Scheffler B.E."/>
            <person name="Wen L."/>
            <person name="Saski C.A."/>
            <person name="Grover C.E."/>
            <person name="Hu G."/>
            <person name="Conover J.L."/>
            <person name="Carlson J.W."/>
            <person name="Shu S."/>
            <person name="Boston L.B."/>
            <person name="Williams M."/>
            <person name="Peterson D.G."/>
            <person name="McGee K."/>
            <person name="Jones D.C."/>
            <person name="Wendel J.F."/>
            <person name="Stelly D.M."/>
            <person name="Grimwood J."/>
            <person name="Schmutz J."/>
        </authorList>
    </citation>
    <scope>NUCLEOTIDE SEQUENCE [LARGE SCALE GENOMIC DNA]</scope>
    <source>
        <strain evidence="2">cv. TM-1</strain>
    </source>
</reference>
<feature type="compositionally biased region" description="Basic residues" evidence="1">
    <location>
        <begin position="13"/>
        <end position="43"/>
    </location>
</feature>
<gene>
    <name evidence="3" type="primary">LOC121210087</name>
</gene>
<dbReference type="GeneID" id="121210087"/>
<dbReference type="Proteomes" id="UP000818029">
    <property type="component" value="Chromosome A11"/>
</dbReference>
<accession>A0ABM2Z7F5</accession>
<feature type="region of interest" description="Disordered" evidence="1">
    <location>
        <begin position="1"/>
        <end position="72"/>
    </location>
</feature>
<feature type="region of interest" description="Disordered" evidence="1">
    <location>
        <begin position="85"/>
        <end position="112"/>
    </location>
</feature>
<reference evidence="3" key="2">
    <citation type="submission" date="2025-08" db="UniProtKB">
        <authorList>
            <consortium name="RefSeq"/>
        </authorList>
    </citation>
    <scope>IDENTIFICATION</scope>
</reference>
<name>A0ABM2Z7F5_GOSHI</name>
<protein>
    <submittedName>
        <fullName evidence="3">Uncharacterized protein</fullName>
    </submittedName>
</protein>
<evidence type="ECO:0000256" key="1">
    <source>
        <dbReference type="SAM" id="MobiDB-lite"/>
    </source>
</evidence>
<dbReference type="RefSeq" id="XP_040938117.1">
    <property type="nucleotide sequence ID" value="XM_041082183.1"/>
</dbReference>
<keyword evidence="2" id="KW-1185">Reference proteome</keyword>
<sequence>MSARASAKGPIIARRRIRRAGHLTRWPKIRKRKEGREGRRKRGERGELRPRAGHRTAAGSLPVPAPAKGYGGVREVEEKHAVADGMGVTRGGAGVRGVEEAEEGRAAEDFGG</sequence>
<feature type="compositionally biased region" description="Basic and acidic residues" evidence="1">
    <location>
        <begin position="97"/>
        <end position="112"/>
    </location>
</feature>
<evidence type="ECO:0000313" key="2">
    <source>
        <dbReference type="Proteomes" id="UP000818029"/>
    </source>
</evidence>
<evidence type="ECO:0000313" key="3">
    <source>
        <dbReference type="RefSeq" id="XP_040938117.1"/>
    </source>
</evidence>